<sequence>MELDAITSLLTQVSSLANMTTTLKRPVAVQEMKTAKLIYVYCREDHVFDECLLNPTIVYYMRNFNQNNNPYSNMYNPWWNNIPTAAGVIEDWEIPVMLPNRMSQVHHLDIINSCHEKMFNKV</sequence>
<dbReference type="Proteomes" id="UP001358586">
    <property type="component" value="Chromosome 1"/>
</dbReference>
<proteinExistence type="predicted"/>
<name>A0ABR0R251_GOSAR</name>
<evidence type="ECO:0000313" key="1">
    <source>
        <dbReference type="EMBL" id="KAK5845670.1"/>
    </source>
</evidence>
<protein>
    <submittedName>
        <fullName evidence="1">Uncharacterized protein</fullName>
    </submittedName>
</protein>
<accession>A0ABR0R251</accession>
<gene>
    <name evidence="1" type="ORF">PVK06_001874</name>
</gene>
<dbReference type="EMBL" id="JARKNE010000001">
    <property type="protein sequence ID" value="KAK5845670.1"/>
    <property type="molecule type" value="Genomic_DNA"/>
</dbReference>
<comment type="caution">
    <text evidence="1">The sequence shown here is derived from an EMBL/GenBank/DDBJ whole genome shotgun (WGS) entry which is preliminary data.</text>
</comment>
<reference evidence="1 2" key="1">
    <citation type="submission" date="2023-03" db="EMBL/GenBank/DDBJ databases">
        <title>WGS of Gossypium arboreum.</title>
        <authorList>
            <person name="Yu D."/>
        </authorList>
    </citation>
    <scope>NUCLEOTIDE SEQUENCE [LARGE SCALE GENOMIC DNA]</scope>
    <source>
        <tissue evidence="1">Leaf</tissue>
    </source>
</reference>
<keyword evidence="2" id="KW-1185">Reference proteome</keyword>
<organism evidence="1 2">
    <name type="scientific">Gossypium arboreum</name>
    <name type="common">Tree cotton</name>
    <name type="synonym">Gossypium nanking</name>
    <dbReference type="NCBI Taxonomy" id="29729"/>
    <lineage>
        <taxon>Eukaryota</taxon>
        <taxon>Viridiplantae</taxon>
        <taxon>Streptophyta</taxon>
        <taxon>Embryophyta</taxon>
        <taxon>Tracheophyta</taxon>
        <taxon>Spermatophyta</taxon>
        <taxon>Magnoliopsida</taxon>
        <taxon>eudicotyledons</taxon>
        <taxon>Gunneridae</taxon>
        <taxon>Pentapetalae</taxon>
        <taxon>rosids</taxon>
        <taxon>malvids</taxon>
        <taxon>Malvales</taxon>
        <taxon>Malvaceae</taxon>
        <taxon>Malvoideae</taxon>
        <taxon>Gossypium</taxon>
    </lineage>
</organism>
<evidence type="ECO:0000313" key="2">
    <source>
        <dbReference type="Proteomes" id="UP001358586"/>
    </source>
</evidence>